<evidence type="ECO:0000256" key="1">
    <source>
        <dbReference type="ARBA" id="ARBA00004651"/>
    </source>
</evidence>
<feature type="transmembrane region" description="Helical" evidence="7">
    <location>
        <begin position="115"/>
        <end position="133"/>
    </location>
</feature>
<feature type="transmembrane region" description="Helical" evidence="7">
    <location>
        <begin position="145"/>
        <end position="166"/>
    </location>
</feature>
<dbReference type="InterPro" id="IPR020846">
    <property type="entry name" value="MFS_dom"/>
</dbReference>
<keyword evidence="10" id="KW-1185">Reference proteome</keyword>
<keyword evidence="4 7" id="KW-1133">Transmembrane helix</keyword>
<sequence length="496" mass="50442">MATTTLESPVRPAQRSGLVLACMSVCTALVVGFVAAINLAVPGLAASSLQPTSSDLLWIVDAYVVVFACLVIPAGAAGDKLGRKGTLLTGLGIFAAGAIVSAVAPGVAIMLIGRAITGLGAACVLPNCVGILLHATAPERRTHALAVWAAASGIGGVVGNVGGGAVLTAGSWRSLFVAVAVIATGCLAWAARSTPRSPRHERTLDLPGTLLFIAAVVALLIGIIEGPEQGWGSNVVFAAFAASVLLAACWVLVELRVAHPMLDPRVFRSPALSSASLGMTVVFFGSFGLFYINASLLQYGRGFSVLQTGLGIVPLTVPLLLGTRYVPTLMRRIGAPATLAAAFLLSSAGLLWLSYASTMAYPVYATALVVIGLGIMLAAPCLTAQIASALPVERAGIAGGLQSATRELGSALGVAVFGTILTADFTHHLPAALSEHSPIPRTVKEALTLAPSDHDAITQAFTHGAEIALRAAALVVLLAGAVVVAGAWRGHKTARQ</sequence>
<feature type="transmembrane region" description="Helical" evidence="7">
    <location>
        <begin position="333"/>
        <end position="355"/>
    </location>
</feature>
<reference evidence="9" key="1">
    <citation type="submission" date="2022-12" db="EMBL/GenBank/DDBJ databases">
        <authorList>
            <person name="Ruckert C."/>
            <person name="Busche T."/>
            <person name="Kalinowski J."/>
            <person name="Wittmann C."/>
        </authorList>
    </citation>
    <scope>NUCLEOTIDE SEQUENCE</scope>
    <source>
        <strain evidence="9">DSM 40467</strain>
    </source>
</reference>
<dbReference type="Proteomes" id="UP001164439">
    <property type="component" value="Chromosome"/>
</dbReference>
<dbReference type="EMBL" id="CP114413">
    <property type="protein sequence ID" value="WAZ26738.1"/>
    <property type="molecule type" value="Genomic_DNA"/>
</dbReference>
<keyword evidence="6" id="KW-0046">Antibiotic resistance</keyword>
<feature type="transmembrane region" description="Helical" evidence="7">
    <location>
        <begin position="203"/>
        <end position="224"/>
    </location>
</feature>
<dbReference type="Gene3D" id="1.20.1720.10">
    <property type="entry name" value="Multidrug resistance protein D"/>
    <property type="match status" value="1"/>
</dbReference>
<evidence type="ECO:0000256" key="6">
    <source>
        <dbReference type="ARBA" id="ARBA00023251"/>
    </source>
</evidence>
<evidence type="ECO:0000256" key="3">
    <source>
        <dbReference type="ARBA" id="ARBA00022692"/>
    </source>
</evidence>
<keyword evidence="2" id="KW-0813">Transport</keyword>
<feature type="transmembrane region" description="Helical" evidence="7">
    <location>
        <begin position="361"/>
        <end position="387"/>
    </location>
</feature>
<dbReference type="Pfam" id="PF07690">
    <property type="entry name" value="MFS_1"/>
    <property type="match status" value="1"/>
</dbReference>
<keyword evidence="3 7" id="KW-0812">Transmembrane</keyword>
<dbReference type="SUPFAM" id="SSF103473">
    <property type="entry name" value="MFS general substrate transporter"/>
    <property type="match status" value="1"/>
</dbReference>
<evidence type="ECO:0000256" key="5">
    <source>
        <dbReference type="ARBA" id="ARBA00023136"/>
    </source>
</evidence>
<dbReference type="PROSITE" id="PS50850">
    <property type="entry name" value="MFS"/>
    <property type="match status" value="1"/>
</dbReference>
<accession>A0ABY7KRV0</accession>
<feature type="domain" description="Major facilitator superfamily (MFS) profile" evidence="8">
    <location>
        <begin position="16"/>
        <end position="483"/>
    </location>
</feature>
<feature type="transmembrane region" description="Helical" evidence="7">
    <location>
        <begin position="87"/>
        <end position="109"/>
    </location>
</feature>
<dbReference type="InterPro" id="IPR036259">
    <property type="entry name" value="MFS_trans_sf"/>
</dbReference>
<evidence type="ECO:0000256" key="7">
    <source>
        <dbReference type="SAM" id="Phobius"/>
    </source>
</evidence>
<comment type="subcellular location">
    <subcellularLocation>
        <location evidence="1">Cell membrane</location>
        <topology evidence="1">Multi-pass membrane protein</topology>
    </subcellularLocation>
</comment>
<evidence type="ECO:0000256" key="2">
    <source>
        <dbReference type="ARBA" id="ARBA00022448"/>
    </source>
</evidence>
<feature type="transmembrane region" description="Helical" evidence="7">
    <location>
        <begin position="56"/>
        <end position="75"/>
    </location>
</feature>
<evidence type="ECO:0000256" key="4">
    <source>
        <dbReference type="ARBA" id="ARBA00022989"/>
    </source>
</evidence>
<dbReference type="RefSeq" id="WP_269664224.1">
    <property type="nucleotide sequence ID" value="NZ_CP114413.1"/>
</dbReference>
<feature type="transmembrane region" description="Helical" evidence="7">
    <location>
        <begin position="467"/>
        <end position="488"/>
    </location>
</feature>
<evidence type="ECO:0000313" key="10">
    <source>
        <dbReference type="Proteomes" id="UP001164439"/>
    </source>
</evidence>
<name>A0ABY7KRV0_9ACTN</name>
<dbReference type="CDD" id="cd17321">
    <property type="entry name" value="MFS_MMR_MDR_like"/>
    <property type="match status" value="1"/>
</dbReference>
<feature type="transmembrane region" description="Helical" evidence="7">
    <location>
        <begin position="304"/>
        <end position="321"/>
    </location>
</feature>
<evidence type="ECO:0000259" key="8">
    <source>
        <dbReference type="PROSITE" id="PS50850"/>
    </source>
</evidence>
<dbReference type="PANTHER" id="PTHR42718">
    <property type="entry name" value="MAJOR FACILITATOR SUPERFAMILY MULTIDRUG TRANSPORTER MFSC"/>
    <property type="match status" value="1"/>
</dbReference>
<keyword evidence="5 7" id="KW-0472">Membrane</keyword>
<feature type="transmembrane region" description="Helical" evidence="7">
    <location>
        <begin position="18"/>
        <end position="41"/>
    </location>
</feature>
<feature type="transmembrane region" description="Helical" evidence="7">
    <location>
        <begin position="236"/>
        <end position="258"/>
    </location>
</feature>
<evidence type="ECO:0000313" key="9">
    <source>
        <dbReference type="EMBL" id="WAZ26738.1"/>
    </source>
</evidence>
<dbReference type="InterPro" id="IPR011701">
    <property type="entry name" value="MFS"/>
</dbReference>
<dbReference type="Gene3D" id="1.20.1250.20">
    <property type="entry name" value="MFS general substrate transporter like domains"/>
    <property type="match status" value="1"/>
</dbReference>
<proteinExistence type="predicted"/>
<dbReference type="PANTHER" id="PTHR42718:SF9">
    <property type="entry name" value="MAJOR FACILITATOR SUPERFAMILY MULTIDRUG TRANSPORTER MFSC"/>
    <property type="match status" value="1"/>
</dbReference>
<feature type="transmembrane region" description="Helical" evidence="7">
    <location>
        <begin position="270"/>
        <end position="292"/>
    </location>
</feature>
<gene>
    <name evidence="9" type="ORF">STRCI_008366</name>
</gene>
<protein>
    <submittedName>
        <fullName evidence="9">MFS transporter</fullName>
    </submittedName>
</protein>
<organism evidence="9 10">
    <name type="scientific">Streptomyces cinnabarinus</name>
    <dbReference type="NCBI Taxonomy" id="67287"/>
    <lineage>
        <taxon>Bacteria</taxon>
        <taxon>Bacillati</taxon>
        <taxon>Actinomycetota</taxon>
        <taxon>Actinomycetes</taxon>
        <taxon>Kitasatosporales</taxon>
        <taxon>Streptomycetaceae</taxon>
        <taxon>Streptomyces</taxon>
    </lineage>
</organism>
<feature type="transmembrane region" description="Helical" evidence="7">
    <location>
        <begin position="172"/>
        <end position="191"/>
    </location>
</feature>